<sequence>KKKHTIGSEYNSALAFDGLMGEKIRFIKGLLSAQEISQLFSHERIKYGV</sequence>
<organism evidence="1">
    <name type="scientific">marine sediment metagenome</name>
    <dbReference type="NCBI Taxonomy" id="412755"/>
    <lineage>
        <taxon>unclassified sequences</taxon>
        <taxon>metagenomes</taxon>
        <taxon>ecological metagenomes</taxon>
    </lineage>
</organism>
<protein>
    <submittedName>
        <fullName evidence="1">Uncharacterized protein</fullName>
    </submittedName>
</protein>
<dbReference type="AlphaFoldDB" id="X1EJW6"/>
<proteinExistence type="predicted"/>
<dbReference type="EMBL" id="BARU01011819">
    <property type="protein sequence ID" value="GAH33606.1"/>
    <property type="molecule type" value="Genomic_DNA"/>
</dbReference>
<accession>X1EJW6</accession>
<name>X1EJW6_9ZZZZ</name>
<comment type="caution">
    <text evidence="1">The sequence shown here is derived from an EMBL/GenBank/DDBJ whole genome shotgun (WGS) entry which is preliminary data.</text>
</comment>
<reference evidence="1" key="1">
    <citation type="journal article" date="2014" name="Front. Microbiol.">
        <title>High frequency of phylogenetically diverse reductive dehalogenase-homologous genes in deep subseafloor sedimentary metagenomes.</title>
        <authorList>
            <person name="Kawai M."/>
            <person name="Futagami T."/>
            <person name="Toyoda A."/>
            <person name="Takaki Y."/>
            <person name="Nishi S."/>
            <person name="Hori S."/>
            <person name="Arai W."/>
            <person name="Tsubouchi T."/>
            <person name="Morono Y."/>
            <person name="Uchiyama I."/>
            <person name="Ito T."/>
            <person name="Fujiyama A."/>
            <person name="Inagaki F."/>
            <person name="Takami H."/>
        </authorList>
    </citation>
    <scope>NUCLEOTIDE SEQUENCE</scope>
    <source>
        <strain evidence="1">Expedition CK06-06</strain>
    </source>
</reference>
<feature type="non-terminal residue" evidence="1">
    <location>
        <position position="1"/>
    </location>
</feature>
<evidence type="ECO:0000313" key="1">
    <source>
        <dbReference type="EMBL" id="GAH33606.1"/>
    </source>
</evidence>
<gene>
    <name evidence="1" type="ORF">S03H2_22059</name>
</gene>